<dbReference type="GO" id="GO:0030425">
    <property type="term" value="C:dendrite"/>
    <property type="evidence" value="ECO:0007669"/>
    <property type="project" value="TreeGrafter"/>
</dbReference>
<dbReference type="Proteomes" id="UP001107558">
    <property type="component" value="Chromosome 4"/>
</dbReference>
<keyword evidence="6" id="KW-0675">Receptor</keyword>
<evidence type="ECO:0000256" key="6">
    <source>
        <dbReference type="ARBA" id="ARBA00023170"/>
    </source>
</evidence>
<keyword evidence="7" id="KW-0807">Transducer</keyword>
<feature type="transmembrane region" description="Helical" evidence="9">
    <location>
        <begin position="716"/>
        <end position="741"/>
    </location>
</feature>
<evidence type="ECO:0000256" key="3">
    <source>
        <dbReference type="ARBA" id="ARBA00022692"/>
    </source>
</evidence>
<feature type="transmembrane region" description="Helical" evidence="9">
    <location>
        <begin position="329"/>
        <end position="353"/>
    </location>
</feature>
<keyword evidence="3 9" id="KW-0812">Transmembrane</keyword>
<feature type="transmembrane region" description="Helical" evidence="9">
    <location>
        <begin position="232"/>
        <end position="249"/>
    </location>
</feature>
<evidence type="ECO:0000256" key="9">
    <source>
        <dbReference type="SAM" id="Phobius"/>
    </source>
</evidence>
<keyword evidence="5 9" id="KW-0472">Membrane</keyword>
<dbReference type="GO" id="GO:0005886">
    <property type="term" value="C:plasma membrane"/>
    <property type="evidence" value="ECO:0007669"/>
    <property type="project" value="UniProtKB-SubCell"/>
</dbReference>
<keyword evidence="8" id="KW-0175">Coiled coil</keyword>
<dbReference type="GO" id="GO:0007165">
    <property type="term" value="P:signal transduction"/>
    <property type="evidence" value="ECO:0007669"/>
    <property type="project" value="UniProtKB-KW"/>
</dbReference>
<dbReference type="GO" id="GO:0008049">
    <property type="term" value="P:male courtship behavior"/>
    <property type="evidence" value="ECO:0007669"/>
    <property type="project" value="TreeGrafter"/>
</dbReference>
<dbReference type="EMBL" id="JADBJN010000004">
    <property type="protein sequence ID" value="KAG5669247.1"/>
    <property type="molecule type" value="Genomic_DNA"/>
</dbReference>
<feature type="transmembrane region" description="Helical" evidence="9">
    <location>
        <begin position="40"/>
        <end position="68"/>
    </location>
</feature>
<evidence type="ECO:0000256" key="8">
    <source>
        <dbReference type="SAM" id="Coils"/>
    </source>
</evidence>
<evidence type="ECO:0000256" key="2">
    <source>
        <dbReference type="ARBA" id="ARBA00022475"/>
    </source>
</evidence>
<keyword evidence="2" id="KW-1003">Cell membrane</keyword>
<comment type="caution">
    <text evidence="10">The sequence shown here is derived from an EMBL/GenBank/DDBJ whole genome shotgun (WGS) entry which is preliminary data.</text>
</comment>
<dbReference type="OrthoDB" id="6478931at2759"/>
<protein>
    <recommendedName>
        <fullName evidence="12">Gustatory receptor</fullName>
    </recommendedName>
</protein>
<organism evidence="10 11">
    <name type="scientific">Polypedilum vanderplanki</name>
    <name type="common">Sleeping chironomid midge</name>
    <dbReference type="NCBI Taxonomy" id="319348"/>
    <lineage>
        <taxon>Eukaryota</taxon>
        <taxon>Metazoa</taxon>
        <taxon>Ecdysozoa</taxon>
        <taxon>Arthropoda</taxon>
        <taxon>Hexapoda</taxon>
        <taxon>Insecta</taxon>
        <taxon>Pterygota</taxon>
        <taxon>Neoptera</taxon>
        <taxon>Endopterygota</taxon>
        <taxon>Diptera</taxon>
        <taxon>Nematocera</taxon>
        <taxon>Chironomoidea</taxon>
        <taxon>Chironomidae</taxon>
        <taxon>Chironominae</taxon>
        <taxon>Polypedilum</taxon>
        <taxon>Polypedilum</taxon>
    </lineage>
</organism>
<dbReference type="GO" id="GO:0007635">
    <property type="term" value="P:chemosensory behavior"/>
    <property type="evidence" value="ECO:0007669"/>
    <property type="project" value="TreeGrafter"/>
</dbReference>
<dbReference type="PANTHER" id="PTHR21143:SF133">
    <property type="entry name" value="GUSTATORY AND PHEROMONE RECEPTOR 32A-RELATED"/>
    <property type="match status" value="1"/>
</dbReference>
<feature type="transmembrane region" description="Helical" evidence="9">
    <location>
        <begin position="209"/>
        <end position="226"/>
    </location>
</feature>
<reference evidence="10" key="1">
    <citation type="submission" date="2021-03" db="EMBL/GenBank/DDBJ databases">
        <title>Chromosome level genome of the anhydrobiotic midge Polypedilum vanderplanki.</title>
        <authorList>
            <person name="Yoshida Y."/>
            <person name="Kikawada T."/>
            <person name="Gusev O."/>
        </authorList>
    </citation>
    <scope>NUCLEOTIDE SEQUENCE</scope>
    <source>
        <strain evidence="10">NIAS01</strain>
        <tissue evidence="10">Whole body or cell culture</tissue>
    </source>
</reference>
<dbReference type="GO" id="GO:0043025">
    <property type="term" value="C:neuronal cell body"/>
    <property type="evidence" value="ECO:0007669"/>
    <property type="project" value="TreeGrafter"/>
</dbReference>
<feature type="transmembrane region" description="Helical" evidence="9">
    <location>
        <begin position="935"/>
        <end position="956"/>
    </location>
</feature>
<feature type="transmembrane region" description="Helical" evidence="9">
    <location>
        <begin position="402"/>
        <end position="424"/>
    </location>
</feature>
<evidence type="ECO:0000313" key="11">
    <source>
        <dbReference type="Proteomes" id="UP001107558"/>
    </source>
</evidence>
<evidence type="ECO:0000313" key="10">
    <source>
        <dbReference type="EMBL" id="KAG5669247.1"/>
    </source>
</evidence>
<keyword evidence="11" id="KW-1185">Reference proteome</keyword>
<keyword evidence="4 9" id="KW-1133">Transmembrane helix</keyword>
<evidence type="ECO:0008006" key="12">
    <source>
        <dbReference type="Google" id="ProtNLM"/>
    </source>
</evidence>
<feature type="transmembrane region" description="Helical" evidence="9">
    <location>
        <begin position="890"/>
        <end position="915"/>
    </location>
</feature>
<sequence length="1036" mass="121122">MFSSIVSSFKPLIILTNITGYFLFTIDIKTKSALVNYWNYLQIFITLTINISLGIILWNFSFLCHLFATEIAKAGVPIIVSFNHLMLLFVMIWNFIKRYQIVKLFKVLAEIDEKLCEFGVKINYEKQKRNLMIIFISVVPFIILYLIFSESSKILQGDSLNFLNIFAIFWMYVLDFSFVSHFTVIMFTIGQRFDLMKNCIKNNKNIFKIHLKIVEAVKIFNNIFGLPMMLGFANYFIANCMTTFTIVLLPKEMMNFMSVISIIILMSFSWCPLFVMIIAAEKTLKAKENSIEILYNLKSERNESSEEIQNLITQIKDMNKTAIKLTLKMFSAVISSLKPLIIILNFFGYFLFTIDIKTKSANVKYWNYLQIFITLFVNLFVGCKFWNFTPFAEVFDTEIAKASVPVMVSVNHLMLVFVMCWNFFKRHEIVKLFQILSEIDDEIAKFGVRFKHEKQRRNLTVIFFAFVPLVIFHMIYTEFIQISQGFNFDIFHTLAIWWIFMLGLTFIAQLTVIMLAIGQRFESLINCIKFNKNISKIHLKIVKSVKIFNNIFGLPMMLGFANYFSWNCITTFNFASMPKEAFDFITATSILISVTFAWGSLFIMIKAAQKTENSKNRAIEFLYELSSEFDEKFEGIQKQIMQMKDLSVTFSCGLFDFNWKMLFKYYFTFDTENISNFSKMFPLVISSLTPLIFISNLTGFYLFNIDTKTNSISINYWNILQFFITFLINLLLFCTFLDFLPYGRLFSTEIAKLGVPVIISINHSLLILIMCWNFSKRHKIVQLLTILAEIDEELAKYGENFDYQKHKKTLTRIFVVFVPIIILDIIFGEYIQATQGFKFNPFNTFAMLWIFTLGLTFIAHFTIIMINIGQRFELMNNCIRKNRNISKIHFKIIEAVEIFNNIYGISLLVAFGNYFTWICMSSFTFVMLPKEMLDILAIISIIVSVIFSWGTLILIIKAAEKTNKAKEKAMFLLFNSMIGKDENFEKTQGLIMQIKEMNVAYTCGFFDFNWKMFFRFLTAGIMYIIILIQFESTNKN</sequence>
<feature type="transmembrane region" description="Helical" evidence="9">
    <location>
        <begin position="683"/>
        <end position="704"/>
    </location>
</feature>
<dbReference type="InterPro" id="IPR013604">
    <property type="entry name" value="7TM_chemorcpt"/>
</dbReference>
<evidence type="ECO:0000256" key="1">
    <source>
        <dbReference type="ARBA" id="ARBA00004651"/>
    </source>
</evidence>
<evidence type="ECO:0000256" key="7">
    <source>
        <dbReference type="ARBA" id="ARBA00023224"/>
    </source>
</evidence>
<feature type="transmembrane region" description="Helical" evidence="9">
    <location>
        <begin position="496"/>
        <end position="517"/>
    </location>
</feature>
<feature type="transmembrane region" description="Helical" evidence="9">
    <location>
        <begin position="646"/>
        <end position="663"/>
    </location>
</feature>
<feature type="transmembrane region" description="Helical" evidence="9">
    <location>
        <begin position="256"/>
        <end position="280"/>
    </location>
</feature>
<dbReference type="Pfam" id="PF08395">
    <property type="entry name" value="7tm_7"/>
    <property type="match status" value="3"/>
</dbReference>
<gene>
    <name evidence="10" type="ORF">PVAND_017139</name>
</gene>
<feature type="transmembrane region" description="Helical" evidence="9">
    <location>
        <begin position="547"/>
        <end position="564"/>
    </location>
</feature>
<dbReference type="GO" id="GO:0030424">
    <property type="term" value="C:axon"/>
    <property type="evidence" value="ECO:0007669"/>
    <property type="project" value="TreeGrafter"/>
</dbReference>
<comment type="subcellular location">
    <subcellularLocation>
        <location evidence="1">Cell membrane</location>
        <topology evidence="1">Multi-pass membrane protein</topology>
    </subcellularLocation>
</comment>
<evidence type="ECO:0000256" key="5">
    <source>
        <dbReference type="ARBA" id="ARBA00023136"/>
    </source>
</evidence>
<feature type="transmembrane region" description="Helical" evidence="9">
    <location>
        <begin position="74"/>
        <end position="96"/>
    </location>
</feature>
<dbReference type="AlphaFoldDB" id="A0A9J6BI60"/>
<dbReference type="GO" id="GO:0050909">
    <property type="term" value="P:sensory perception of taste"/>
    <property type="evidence" value="ECO:0007669"/>
    <property type="project" value="InterPro"/>
</dbReference>
<evidence type="ECO:0000256" key="4">
    <source>
        <dbReference type="ARBA" id="ARBA00022989"/>
    </source>
</evidence>
<dbReference type="PANTHER" id="PTHR21143">
    <property type="entry name" value="INVERTEBRATE GUSTATORY RECEPTOR"/>
    <property type="match status" value="1"/>
</dbReference>
<feature type="transmembrane region" description="Helical" evidence="9">
    <location>
        <begin position="459"/>
        <end position="476"/>
    </location>
</feature>
<feature type="transmembrane region" description="Helical" evidence="9">
    <location>
        <begin position="584"/>
        <end position="605"/>
    </location>
</feature>
<feature type="transmembrane region" description="Helical" evidence="9">
    <location>
        <begin position="753"/>
        <end position="774"/>
    </location>
</feature>
<feature type="transmembrane region" description="Helical" evidence="9">
    <location>
        <begin position="845"/>
        <end position="869"/>
    </location>
</feature>
<accession>A0A9J6BI60</accession>
<name>A0A9J6BI60_POLVA</name>
<feature type="transmembrane region" description="Helical" evidence="9">
    <location>
        <begin position="813"/>
        <end position="833"/>
    </location>
</feature>
<feature type="transmembrane region" description="Helical" evidence="9">
    <location>
        <begin position="365"/>
        <end position="382"/>
    </location>
</feature>
<proteinExistence type="predicted"/>
<feature type="transmembrane region" description="Helical" evidence="9">
    <location>
        <begin position="1012"/>
        <end position="1030"/>
    </location>
</feature>
<feature type="coiled-coil region" evidence="8">
    <location>
        <begin position="294"/>
        <end position="321"/>
    </location>
</feature>
<feature type="transmembrane region" description="Helical" evidence="9">
    <location>
        <begin position="12"/>
        <end position="28"/>
    </location>
</feature>
<feature type="transmembrane region" description="Helical" evidence="9">
    <location>
        <begin position="168"/>
        <end position="189"/>
    </location>
</feature>
<feature type="transmembrane region" description="Helical" evidence="9">
    <location>
        <begin position="131"/>
        <end position="148"/>
    </location>
</feature>